<keyword evidence="4" id="KW-1185">Reference proteome</keyword>
<dbReference type="PANTHER" id="PTHR35333">
    <property type="entry name" value="BETA-LACTAMASE"/>
    <property type="match status" value="1"/>
</dbReference>
<name>A0A0R1XAI0_9LACO</name>
<keyword evidence="1" id="KW-0472">Membrane</keyword>
<dbReference type="SUPFAM" id="SSF56601">
    <property type="entry name" value="beta-lactamase/transpeptidase-like"/>
    <property type="match status" value="1"/>
</dbReference>
<feature type="domain" description="Beta-lactamase class A catalytic" evidence="2">
    <location>
        <begin position="94"/>
        <end position="245"/>
    </location>
</feature>
<dbReference type="GO" id="GO:0030655">
    <property type="term" value="P:beta-lactam antibiotic catabolic process"/>
    <property type="evidence" value="ECO:0007669"/>
    <property type="project" value="InterPro"/>
</dbReference>
<evidence type="ECO:0000259" key="2">
    <source>
        <dbReference type="Pfam" id="PF13354"/>
    </source>
</evidence>
<dbReference type="PATRIC" id="fig|1423782.4.peg.79"/>
<evidence type="ECO:0000313" key="4">
    <source>
        <dbReference type="Proteomes" id="UP000051412"/>
    </source>
</evidence>
<accession>A0A0R1XAI0</accession>
<dbReference type="Gene3D" id="3.40.710.10">
    <property type="entry name" value="DD-peptidase/beta-lactamase superfamily"/>
    <property type="match status" value="1"/>
</dbReference>
<proteinExistence type="predicted"/>
<dbReference type="STRING" id="1423782.FD32_GL000079"/>
<keyword evidence="1" id="KW-1133">Transmembrane helix</keyword>
<feature type="transmembrane region" description="Helical" evidence="1">
    <location>
        <begin position="20"/>
        <end position="37"/>
    </location>
</feature>
<reference evidence="3 4" key="1">
    <citation type="journal article" date="2015" name="Genome Announc.">
        <title>Expanding the biotechnology potential of lactobacilli through comparative genomics of 213 strains and associated genera.</title>
        <authorList>
            <person name="Sun Z."/>
            <person name="Harris H.M."/>
            <person name="McCann A."/>
            <person name="Guo C."/>
            <person name="Argimon S."/>
            <person name="Zhang W."/>
            <person name="Yang X."/>
            <person name="Jeffery I.B."/>
            <person name="Cooney J.C."/>
            <person name="Kagawa T.F."/>
            <person name="Liu W."/>
            <person name="Song Y."/>
            <person name="Salvetti E."/>
            <person name="Wrobel A."/>
            <person name="Rasinkangas P."/>
            <person name="Parkhill J."/>
            <person name="Rea M.C."/>
            <person name="O'Sullivan O."/>
            <person name="Ritari J."/>
            <person name="Douillard F.P."/>
            <person name="Paul Ross R."/>
            <person name="Yang R."/>
            <person name="Briner A.E."/>
            <person name="Felis G.E."/>
            <person name="de Vos W.M."/>
            <person name="Barrangou R."/>
            <person name="Klaenhammer T.R."/>
            <person name="Caufield P.W."/>
            <person name="Cui Y."/>
            <person name="Zhang H."/>
            <person name="O'Toole P.W."/>
        </authorList>
    </citation>
    <scope>NUCLEOTIDE SEQUENCE [LARGE SCALE GENOMIC DNA]</scope>
    <source>
        <strain evidence="3 4">DSM 6035</strain>
    </source>
</reference>
<evidence type="ECO:0000313" key="3">
    <source>
        <dbReference type="EMBL" id="KRM27122.1"/>
    </source>
</evidence>
<dbReference type="PANTHER" id="PTHR35333:SF3">
    <property type="entry name" value="BETA-LACTAMASE-TYPE TRANSPEPTIDASE FOLD CONTAINING PROTEIN"/>
    <property type="match status" value="1"/>
</dbReference>
<organism evidence="3 4">
    <name type="scientific">Limosilactobacillus panis DSM 6035</name>
    <dbReference type="NCBI Taxonomy" id="1423782"/>
    <lineage>
        <taxon>Bacteria</taxon>
        <taxon>Bacillati</taxon>
        <taxon>Bacillota</taxon>
        <taxon>Bacilli</taxon>
        <taxon>Lactobacillales</taxon>
        <taxon>Lactobacillaceae</taxon>
        <taxon>Limosilactobacillus</taxon>
    </lineage>
</organism>
<dbReference type="EMBL" id="AZGM01000064">
    <property type="protein sequence ID" value="KRM27122.1"/>
    <property type="molecule type" value="Genomic_DNA"/>
</dbReference>
<dbReference type="Proteomes" id="UP000051412">
    <property type="component" value="Unassembled WGS sequence"/>
</dbReference>
<dbReference type="AlphaFoldDB" id="A0A0R1XAI0"/>
<gene>
    <name evidence="3" type="ORF">FD32_GL000079</name>
</gene>
<evidence type="ECO:0000256" key="1">
    <source>
        <dbReference type="SAM" id="Phobius"/>
    </source>
</evidence>
<dbReference type="GO" id="GO:0008800">
    <property type="term" value="F:beta-lactamase activity"/>
    <property type="evidence" value="ECO:0007669"/>
    <property type="project" value="InterPro"/>
</dbReference>
<comment type="caution">
    <text evidence="3">The sequence shown here is derived from an EMBL/GenBank/DDBJ whole genome shotgun (WGS) entry which is preliminary data.</text>
</comment>
<dbReference type="Pfam" id="PF13354">
    <property type="entry name" value="Beta-lactamase2"/>
    <property type="match status" value="1"/>
</dbReference>
<dbReference type="InterPro" id="IPR045155">
    <property type="entry name" value="Beta-lactam_cat"/>
</dbReference>
<dbReference type="InterPro" id="IPR012338">
    <property type="entry name" value="Beta-lactam/transpept-like"/>
</dbReference>
<dbReference type="InterPro" id="IPR000871">
    <property type="entry name" value="Beta-lactam_class-A"/>
</dbReference>
<dbReference type="GO" id="GO:0046677">
    <property type="term" value="P:response to antibiotic"/>
    <property type="evidence" value="ECO:0007669"/>
    <property type="project" value="InterPro"/>
</dbReference>
<keyword evidence="1" id="KW-0812">Transmembrane</keyword>
<protein>
    <submittedName>
        <fullName evidence="3">Penicillin-binding protein, transpeptidase domain protein</fullName>
    </submittedName>
</protein>
<sequence>MIKGTSDMQQRTHHRKRRIWLVIILIILGIWGIHRYGSLNNRLTSAWNKIIYTSNGNVSIAVYSPKTHRVYSAANKPNHKFHAASTVKVAILAGILLKQPSGLTAHQESLANAMIEQSDNTATTELFENYLGKQAGLQQTFDKFGMTDSTARENWGLSTTTPRDQIKLLNNIFYKSDILSSQQQQTIRSLMSNVDADQTWGISADSNNFAIKNGWLSYEGSGWIVNSIGYVKNNNGTDYTIAVYTDNNSSMAGGQQTIEQLARVTKNAMK</sequence>